<dbReference type="SUPFAM" id="SSF54523">
    <property type="entry name" value="Pili subunits"/>
    <property type="match status" value="1"/>
</dbReference>
<proteinExistence type="predicted"/>
<dbReference type="EMBL" id="CP036280">
    <property type="protein sequence ID" value="QDU72037.1"/>
    <property type="molecule type" value="Genomic_DNA"/>
</dbReference>
<keyword evidence="1" id="KW-0472">Membrane</keyword>
<dbReference type="NCBIfam" id="TIGR02532">
    <property type="entry name" value="IV_pilin_GFxxxE"/>
    <property type="match status" value="1"/>
</dbReference>
<name>A0A518BYI3_9BACT</name>
<dbReference type="PANTHER" id="PTHR30093">
    <property type="entry name" value="GENERAL SECRETION PATHWAY PROTEIN G"/>
    <property type="match status" value="1"/>
</dbReference>
<dbReference type="Proteomes" id="UP000320386">
    <property type="component" value="Chromosome"/>
</dbReference>
<keyword evidence="1" id="KW-1133">Transmembrane helix</keyword>
<keyword evidence="1" id="KW-0812">Transmembrane</keyword>
<dbReference type="Gene3D" id="3.30.700.10">
    <property type="entry name" value="Glycoprotein, Type 4 Pilin"/>
    <property type="match status" value="1"/>
</dbReference>
<dbReference type="InterPro" id="IPR011453">
    <property type="entry name" value="DUF1559"/>
</dbReference>
<dbReference type="AlphaFoldDB" id="A0A518BYI3"/>
<evidence type="ECO:0000256" key="1">
    <source>
        <dbReference type="SAM" id="Phobius"/>
    </source>
</evidence>
<evidence type="ECO:0000259" key="2">
    <source>
        <dbReference type="Pfam" id="PF07596"/>
    </source>
</evidence>
<evidence type="ECO:0000313" key="3">
    <source>
        <dbReference type="EMBL" id="QDU72037.1"/>
    </source>
</evidence>
<organism evidence="3 4">
    <name type="scientific">Mucisphaera calidilacus</name>
    <dbReference type="NCBI Taxonomy" id="2527982"/>
    <lineage>
        <taxon>Bacteria</taxon>
        <taxon>Pseudomonadati</taxon>
        <taxon>Planctomycetota</taxon>
        <taxon>Phycisphaerae</taxon>
        <taxon>Phycisphaerales</taxon>
        <taxon>Phycisphaeraceae</taxon>
        <taxon>Mucisphaera</taxon>
    </lineage>
</organism>
<gene>
    <name evidence="3" type="ORF">Pan265_18970</name>
</gene>
<dbReference type="Pfam" id="PF07963">
    <property type="entry name" value="N_methyl"/>
    <property type="match status" value="1"/>
</dbReference>
<dbReference type="Pfam" id="PF07596">
    <property type="entry name" value="SBP_bac_10"/>
    <property type="match status" value="1"/>
</dbReference>
<dbReference type="InterPro" id="IPR045584">
    <property type="entry name" value="Pilin-like"/>
</dbReference>
<protein>
    <recommendedName>
        <fullName evidence="2">DUF1559 domain-containing protein</fullName>
    </recommendedName>
</protein>
<dbReference type="OrthoDB" id="198889at2"/>
<dbReference type="PANTHER" id="PTHR30093:SF2">
    <property type="entry name" value="TYPE II SECRETION SYSTEM PROTEIN H"/>
    <property type="match status" value="1"/>
</dbReference>
<reference evidence="3 4" key="1">
    <citation type="submission" date="2019-02" db="EMBL/GenBank/DDBJ databases">
        <title>Deep-cultivation of Planctomycetes and their phenomic and genomic characterization uncovers novel biology.</title>
        <authorList>
            <person name="Wiegand S."/>
            <person name="Jogler M."/>
            <person name="Boedeker C."/>
            <person name="Pinto D."/>
            <person name="Vollmers J."/>
            <person name="Rivas-Marin E."/>
            <person name="Kohn T."/>
            <person name="Peeters S.H."/>
            <person name="Heuer A."/>
            <person name="Rast P."/>
            <person name="Oberbeckmann S."/>
            <person name="Bunk B."/>
            <person name="Jeske O."/>
            <person name="Meyerdierks A."/>
            <person name="Storesund J.E."/>
            <person name="Kallscheuer N."/>
            <person name="Luecker S."/>
            <person name="Lage O.M."/>
            <person name="Pohl T."/>
            <person name="Merkel B.J."/>
            <person name="Hornburger P."/>
            <person name="Mueller R.-W."/>
            <person name="Bruemmer F."/>
            <person name="Labrenz M."/>
            <person name="Spormann A.M."/>
            <person name="Op den Camp H."/>
            <person name="Overmann J."/>
            <person name="Amann R."/>
            <person name="Jetten M.S.M."/>
            <person name="Mascher T."/>
            <person name="Medema M.H."/>
            <person name="Devos D.P."/>
            <person name="Kaster A.-K."/>
            <person name="Ovreas L."/>
            <person name="Rohde M."/>
            <person name="Galperin M.Y."/>
            <person name="Jogler C."/>
        </authorList>
    </citation>
    <scope>NUCLEOTIDE SEQUENCE [LARGE SCALE GENOMIC DNA]</scope>
    <source>
        <strain evidence="3 4">Pan265</strain>
    </source>
</reference>
<dbReference type="KEGG" id="mcad:Pan265_18970"/>
<sequence length="296" mass="32362">MSRTRQAFTLIELLVVISIIALLIGILLPALSAARETARSITCGSGERQLGIALFVYADANAGYLPLGLDRGHMNVGGSGIRDNQDGQNSDWAMKLLNIMEPGSPATWDEEGQQGGGTEGLARFFACPSGIEQEGGFNRIRQYATHPRVMPDSGTVDFYRFYTTSEQQGLYNSKLDAIKNHSSILALTDTSQNEDDEWNGSSTLFNLNDSGILKAPFWVAGLENSSISGLQFDQYDQPIDVGNNVDAGYSDWGQIRFRHGGNNTANALMLDGHVENFNYSSNTSHNIEADNVYVQY</sequence>
<dbReference type="InterPro" id="IPR012902">
    <property type="entry name" value="N_methyl_site"/>
</dbReference>
<evidence type="ECO:0000313" key="4">
    <source>
        <dbReference type="Proteomes" id="UP000320386"/>
    </source>
</evidence>
<feature type="transmembrane region" description="Helical" evidence="1">
    <location>
        <begin position="7"/>
        <end position="31"/>
    </location>
</feature>
<accession>A0A518BYI3</accession>
<dbReference type="RefSeq" id="WP_145446219.1">
    <property type="nucleotide sequence ID" value="NZ_CP036280.1"/>
</dbReference>
<keyword evidence="4" id="KW-1185">Reference proteome</keyword>
<feature type="domain" description="DUF1559" evidence="2">
    <location>
        <begin position="33"/>
        <end position="279"/>
    </location>
</feature>